<accession>A0AC58P4Z5</accession>
<evidence type="ECO:0000313" key="1">
    <source>
        <dbReference type="Proteomes" id="UP001732780"/>
    </source>
</evidence>
<evidence type="ECO:0000313" key="2">
    <source>
        <dbReference type="RefSeq" id="XP_074205095.1"/>
    </source>
</evidence>
<keyword evidence="1" id="KW-1185">Reference proteome</keyword>
<proteinExistence type="predicted"/>
<name>A0AC58P4Z5_CAMBA</name>
<protein>
    <submittedName>
        <fullName evidence="2">Uncharacterized protein LOC141574261</fullName>
    </submittedName>
</protein>
<organism evidence="1 2">
    <name type="scientific">Camelus bactrianus</name>
    <name type="common">Bactrian camel</name>
    <dbReference type="NCBI Taxonomy" id="9837"/>
    <lineage>
        <taxon>Eukaryota</taxon>
        <taxon>Metazoa</taxon>
        <taxon>Chordata</taxon>
        <taxon>Craniata</taxon>
        <taxon>Vertebrata</taxon>
        <taxon>Euteleostomi</taxon>
        <taxon>Mammalia</taxon>
        <taxon>Eutheria</taxon>
        <taxon>Laurasiatheria</taxon>
        <taxon>Artiodactyla</taxon>
        <taxon>Tylopoda</taxon>
        <taxon>Camelidae</taxon>
        <taxon>Camelus</taxon>
    </lineage>
</organism>
<dbReference type="RefSeq" id="XP_074205095.1">
    <property type="nucleotide sequence ID" value="XM_074348994.1"/>
</dbReference>
<sequence>MRLRRRQNCPELEEAGHFCSGSRGRRWSGDWAAACRNLRSRGRAGPDRFRSAPLATSRAAGASARGSALAAGEGGARTHAWANAPARTPELPGAWEAGCSCSGSLGRRRSGDWAAAGRRLRCRRRAGPDRFRSSLLATSRAAGAPARGPALAAGGGGARTHARMRRRGRRIGPVRGKAGRSCSGSRGGRRSGDWAAACCRLRCCRWAGSVPHLLTRFDHHSVGPSAVSCGSSGKQLKRRHNSQPGMLPDSWSRMVKSLNVSSSVNQASRLVAGSAPSWPSSGSQGKMEIP</sequence>
<reference evidence="2" key="1">
    <citation type="submission" date="2025-08" db="UniProtKB">
        <authorList>
            <consortium name="RefSeq"/>
        </authorList>
    </citation>
    <scope>IDENTIFICATION</scope>
    <source>
        <tissue evidence="2">Blood</tissue>
    </source>
</reference>
<dbReference type="Proteomes" id="UP001732780">
    <property type="component" value="Chromosome 20"/>
</dbReference>
<gene>
    <name evidence="2" type="primary">LOC141574261</name>
</gene>